<proteinExistence type="inferred from homology"/>
<name>E3DR60_HALPG</name>
<sequence length="291" mass="33230">MAENNSEQKQSSKKKYKWFFIILVVLLLVFIGVSGYYLESGLKPFAEEKIGEDRTLNNKENDSGPLNQASDQENNLNTEQDLVNKLQENLNLLFVGLDDKESVALGSVEADSIILISLNANKDEIKLKKIDEELNYKQKPLKKYKNQKLQTAVNKLIGVESDLYLYLDYQGFEKIINELGGIEVELKQALKVPALGLDLKKGENLLSGKEALNFVRLQDYKDSSRIKRQKMVINSTLTKLKSQNILFNIKEIYNTLKESYNSIETNISPVLATQLFDYFRNASDLKVEFID</sequence>
<dbReference type="PANTHER" id="PTHR33392:SF6">
    <property type="entry name" value="POLYISOPRENYL-TEICHOIC ACID--PEPTIDOGLYCAN TEICHOIC ACID TRANSFERASE TAGU"/>
    <property type="match status" value="1"/>
</dbReference>
<dbReference type="PANTHER" id="PTHR33392">
    <property type="entry name" value="POLYISOPRENYL-TEICHOIC ACID--PEPTIDOGLYCAN TEICHOIC ACID TRANSFERASE TAGU"/>
    <property type="match status" value="1"/>
</dbReference>
<dbReference type="Gene3D" id="3.40.630.190">
    <property type="entry name" value="LCP protein"/>
    <property type="match status" value="1"/>
</dbReference>
<keyword evidence="3" id="KW-0472">Membrane</keyword>
<dbReference type="KEGG" id="hpk:Hprae_0812"/>
<keyword evidence="3" id="KW-1133">Transmembrane helix</keyword>
<keyword evidence="3" id="KW-0812">Transmembrane</keyword>
<reference evidence="5 6" key="2">
    <citation type="journal article" date="2011" name="Stand. Genomic Sci.">
        <title>Complete genome sequence of the extremely halophilic Halanaerobium praevalens type strain (GSL).</title>
        <authorList>
            <person name="Ivanova N."/>
            <person name="Sikorski J."/>
            <person name="Chertkov O."/>
            <person name="Nolan M."/>
            <person name="Lucas S."/>
            <person name="Hammon N."/>
            <person name="Deshpande S."/>
            <person name="Cheng J.F."/>
            <person name="Tapia R."/>
            <person name="Han C."/>
            <person name="Goodwin L."/>
            <person name="Pitluck S."/>
            <person name="Huntemann M."/>
            <person name="Liolios K."/>
            <person name="Pagani I."/>
            <person name="Mavromatis K."/>
            <person name="Ovchinikova G."/>
            <person name="Pati A."/>
            <person name="Chen A."/>
            <person name="Palaniappan K."/>
            <person name="Land M."/>
            <person name="Hauser L."/>
            <person name="Brambilla E.M."/>
            <person name="Kannan K.P."/>
            <person name="Rohde M."/>
            <person name="Tindall B.J."/>
            <person name="Goker M."/>
            <person name="Detter J.C."/>
            <person name="Woyke T."/>
            <person name="Bristow J."/>
            <person name="Eisen J.A."/>
            <person name="Markowitz V."/>
            <person name="Hugenholtz P."/>
            <person name="Kyrpides N.C."/>
            <person name="Klenk H.P."/>
            <person name="Lapidus A."/>
        </authorList>
    </citation>
    <scope>NUCLEOTIDE SEQUENCE [LARGE SCALE GENOMIC DNA]</scope>
    <source>
        <strain evidence="6">ATCC 33744 / DSM 2228 / GSL</strain>
    </source>
</reference>
<dbReference type="RefSeq" id="WP_014552999.1">
    <property type="nucleotide sequence ID" value="NC_017455.1"/>
</dbReference>
<dbReference type="STRING" id="572479.Hprae_0812"/>
<dbReference type="PATRIC" id="fig|572479.3.peg.820"/>
<protein>
    <submittedName>
        <fullName evidence="5">Cell envelope-related transcriptional attenuator</fullName>
    </submittedName>
</protein>
<comment type="similarity">
    <text evidence="1">Belongs to the LytR/CpsA/Psr (LCP) family.</text>
</comment>
<dbReference type="AlphaFoldDB" id="E3DR60"/>
<dbReference type="NCBIfam" id="TIGR00350">
    <property type="entry name" value="lytR_cpsA_psr"/>
    <property type="match status" value="1"/>
</dbReference>
<dbReference type="InterPro" id="IPR004474">
    <property type="entry name" value="LytR_CpsA_psr"/>
</dbReference>
<accession>E3DR60</accession>
<evidence type="ECO:0000256" key="3">
    <source>
        <dbReference type="SAM" id="Phobius"/>
    </source>
</evidence>
<gene>
    <name evidence="5" type="ordered locus">Hprae_0812</name>
</gene>
<feature type="compositionally biased region" description="Basic and acidic residues" evidence="2">
    <location>
        <begin position="53"/>
        <end position="62"/>
    </location>
</feature>
<feature type="region of interest" description="Disordered" evidence="2">
    <location>
        <begin position="53"/>
        <end position="72"/>
    </location>
</feature>
<evidence type="ECO:0000313" key="6">
    <source>
        <dbReference type="Proteomes" id="UP000006866"/>
    </source>
</evidence>
<reference evidence="6" key="1">
    <citation type="submission" date="2010-10" db="EMBL/GenBank/DDBJ databases">
        <title>The complete genome of Halanaerobium praevalens DSM 2228.</title>
        <authorList>
            <consortium name="US DOE Joint Genome Institute (JGI-PGF)"/>
            <person name="Lucas S."/>
            <person name="Copeland A."/>
            <person name="Lapidus A."/>
            <person name="Glavina del Rio T."/>
            <person name="Dalin E."/>
            <person name="Tice H."/>
            <person name="Bruce D."/>
            <person name="Goodwin L."/>
            <person name="Pitluck S."/>
            <person name="Kyrpides N."/>
            <person name="Mavromatis K."/>
            <person name="Ivanova N."/>
            <person name="Ovchinnikova G."/>
            <person name="Chertkov O."/>
            <person name="Detter J.C."/>
            <person name="Han C."/>
            <person name="Larimer F."/>
            <person name="Land M."/>
            <person name="Hauser L."/>
            <person name="Markowitz V."/>
            <person name="Cheng J.-F."/>
            <person name="Hugenholtz P."/>
            <person name="Woyke T."/>
            <person name="Wu D."/>
            <person name="Tindall B."/>
            <person name="Pomrenke H.G."/>
            <person name="Brambilla E."/>
            <person name="Klenk H.-P."/>
            <person name="Eisen J.A."/>
        </authorList>
    </citation>
    <scope>NUCLEOTIDE SEQUENCE [LARGE SCALE GENOMIC DNA]</scope>
    <source>
        <strain evidence="6">ATCC 33744 / DSM 2228 / GSL</strain>
    </source>
</reference>
<evidence type="ECO:0000313" key="5">
    <source>
        <dbReference type="EMBL" id="ADO76966.1"/>
    </source>
</evidence>
<dbReference type="EMBL" id="CP002175">
    <property type="protein sequence ID" value="ADO76966.1"/>
    <property type="molecule type" value="Genomic_DNA"/>
</dbReference>
<evidence type="ECO:0000259" key="4">
    <source>
        <dbReference type="Pfam" id="PF03816"/>
    </source>
</evidence>
<keyword evidence="6" id="KW-1185">Reference proteome</keyword>
<feature type="domain" description="Cell envelope-related transcriptional attenuator" evidence="4">
    <location>
        <begin position="100"/>
        <end position="241"/>
    </location>
</feature>
<organism evidence="5 6">
    <name type="scientific">Halanaerobium praevalens (strain ATCC 33744 / DSM 2228 / GSL)</name>
    <dbReference type="NCBI Taxonomy" id="572479"/>
    <lineage>
        <taxon>Bacteria</taxon>
        <taxon>Bacillati</taxon>
        <taxon>Bacillota</taxon>
        <taxon>Clostridia</taxon>
        <taxon>Halanaerobiales</taxon>
        <taxon>Halanaerobiaceae</taxon>
        <taxon>Halanaerobium</taxon>
    </lineage>
</organism>
<dbReference type="eggNOG" id="COG1316">
    <property type="taxonomic scope" value="Bacteria"/>
</dbReference>
<dbReference type="Pfam" id="PF03816">
    <property type="entry name" value="LytR_cpsA_psr"/>
    <property type="match status" value="1"/>
</dbReference>
<dbReference type="Proteomes" id="UP000006866">
    <property type="component" value="Chromosome"/>
</dbReference>
<evidence type="ECO:0000256" key="1">
    <source>
        <dbReference type="ARBA" id="ARBA00006068"/>
    </source>
</evidence>
<dbReference type="HOGENOM" id="CLU_955685_0_0_9"/>
<dbReference type="InterPro" id="IPR050922">
    <property type="entry name" value="LytR/CpsA/Psr_CW_biosynth"/>
</dbReference>
<feature type="transmembrane region" description="Helical" evidence="3">
    <location>
        <begin position="18"/>
        <end position="38"/>
    </location>
</feature>
<evidence type="ECO:0000256" key="2">
    <source>
        <dbReference type="SAM" id="MobiDB-lite"/>
    </source>
</evidence>